<dbReference type="EMBL" id="JMIH01000028">
    <property type="protein sequence ID" value="KEO72088.1"/>
    <property type="molecule type" value="Genomic_DNA"/>
</dbReference>
<dbReference type="PANTHER" id="PTHR33602">
    <property type="entry name" value="REGULATORY PROTEIN RECX FAMILY PROTEIN"/>
    <property type="match status" value="1"/>
</dbReference>
<comment type="similarity">
    <text evidence="2 5">Belongs to the RecX family.</text>
</comment>
<dbReference type="InterPro" id="IPR053924">
    <property type="entry name" value="RecX_HTH_2nd"/>
</dbReference>
<feature type="domain" description="RecX second three-helical" evidence="6">
    <location>
        <begin position="68"/>
        <end position="106"/>
    </location>
</feature>
<dbReference type="Pfam" id="PF02631">
    <property type="entry name" value="RecX_HTH2"/>
    <property type="match status" value="1"/>
</dbReference>
<evidence type="ECO:0000256" key="2">
    <source>
        <dbReference type="ARBA" id="ARBA00009695"/>
    </source>
</evidence>
<dbReference type="OrthoDB" id="1523826at2"/>
<dbReference type="Proteomes" id="UP000027821">
    <property type="component" value="Unassembled WGS sequence"/>
</dbReference>
<dbReference type="InterPro" id="IPR003783">
    <property type="entry name" value="Regulatory_RecX"/>
</dbReference>
<dbReference type="InterPro" id="IPR036388">
    <property type="entry name" value="WH-like_DNA-bd_sf"/>
</dbReference>
<gene>
    <name evidence="5" type="primary">recX</name>
    <name evidence="8" type="ORF">EL17_19445</name>
</gene>
<evidence type="ECO:0000259" key="7">
    <source>
        <dbReference type="Pfam" id="PF21981"/>
    </source>
</evidence>
<dbReference type="GO" id="GO:0006282">
    <property type="term" value="P:regulation of DNA repair"/>
    <property type="evidence" value="ECO:0007669"/>
    <property type="project" value="UniProtKB-UniRule"/>
</dbReference>
<dbReference type="HAMAP" id="MF_01114">
    <property type="entry name" value="RecX"/>
    <property type="match status" value="1"/>
</dbReference>
<feature type="domain" description="RecX third three-helical" evidence="7">
    <location>
        <begin position="115"/>
        <end position="162"/>
    </location>
</feature>
<evidence type="ECO:0000256" key="5">
    <source>
        <dbReference type="HAMAP-Rule" id="MF_01114"/>
    </source>
</evidence>
<dbReference type="InterPro" id="IPR053925">
    <property type="entry name" value="RecX_HTH_3rd"/>
</dbReference>
<reference evidence="8 9" key="1">
    <citation type="submission" date="2014-04" db="EMBL/GenBank/DDBJ databases">
        <title>Characterization and application of a salt tolerant electro-active bacterium.</title>
        <authorList>
            <person name="Yang L."/>
            <person name="Wei S."/>
            <person name="Tay Q.X.M."/>
        </authorList>
    </citation>
    <scope>NUCLEOTIDE SEQUENCE [LARGE SCALE GENOMIC DNA]</scope>
    <source>
        <strain evidence="8 9">LY1</strain>
    </source>
</reference>
<organism evidence="8 9">
    <name type="scientific">Anditalea andensis</name>
    <dbReference type="NCBI Taxonomy" id="1048983"/>
    <lineage>
        <taxon>Bacteria</taxon>
        <taxon>Pseudomonadati</taxon>
        <taxon>Bacteroidota</taxon>
        <taxon>Cytophagia</taxon>
        <taxon>Cytophagales</taxon>
        <taxon>Cytophagaceae</taxon>
        <taxon>Anditalea</taxon>
    </lineage>
</organism>
<comment type="function">
    <text evidence="5">Modulates RecA activity.</text>
</comment>
<comment type="caution">
    <text evidence="8">The sequence shown here is derived from an EMBL/GenBank/DDBJ whole genome shotgun (WGS) entry which is preliminary data.</text>
</comment>
<dbReference type="PANTHER" id="PTHR33602:SF1">
    <property type="entry name" value="REGULATORY PROTEIN RECX FAMILY PROTEIN"/>
    <property type="match status" value="1"/>
</dbReference>
<dbReference type="GO" id="GO:0005737">
    <property type="term" value="C:cytoplasm"/>
    <property type="evidence" value="ECO:0007669"/>
    <property type="project" value="UniProtKB-SubCell"/>
</dbReference>
<evidence type="ECO:0000256" key="3">
    <source>
        <dbReference type="ARBA" id="ARBA00018111"/>
    </source>
</evidence>
<name>A0A074KWX1_9BACT</name>
<dbReference type="Gene3D" id="1.10.10.10">
    <property type="entry name" value="Winged helix-like DNA-binding domain superfamily/Winged helix DNA-binding domain"/>
    <property type="match status" value="3"/>
</dbReference>
<evidence type="ECO:0000259" key="6">
    <source>
        <dbReference type="Pfam" id="PF02631"/>
    </source>
</evidence>
<dbReference type="eggNOG" id="COG2137">
    <property type="taxonomic scope" value="Bacteria"/>
</dbReference>
<dbReference type="Pfam" id="PF21981">
    <property type="entry name" value="RecX_HTH3"/>
    <property type="match status" value="1"/>
</dbReference>
<dbReference type="AlphaFoldDB" id="A0A074KWX1"/>
<evidence type="ECO:0000256" key="4">
    <source>
        <dbReference type="ARBA" id="ARBA00022490"/>
    </source>
</evidence>
<protein>
    <recommendedName>
        <fullName evidence="3 5">Regulatory protein RecX</fullName>
    </recommendedName>
</protein>
<keyword evidence="9" id="KW-1185">Reference proteome</keyword>
<proteinExistence type="inferred from homology"/>
<sequence>MSFQRKVNPDGSPKKQLTPQQAKLKIASFCAYQERCQQEVRDKLYSYGLNPEEVENLLSYMIEEGFLNEERFAVAFVGGKFRIKKWGRNKILNELKIRKISPNCIKSGMKEIPAEEYWQTLQGLAEKKWESMSDKNDFIRSQKVFRYLMSRGYEADLIQEVISRFE</sequence>
<evidence type="ECO:0000256" key="1">
    <source>
        <dbReference type="ARBA" id="ARBA00004496"/>
    </source>
</evidence>
<evidence type="ECO:0000313" key="9">
    <source>
        <dbReference type="Proteomes" id="UP000027821"/>
    </source>
</evidence>
<accession>A0A074KWX1</accession>
<evidence type="ECO:0000313" key="8">
    <source>
        <dbReference type="EMBL" id="KEO72088.1"/>
    </source>
</evidence>
<comment type="subcellular location">
    <subcellularLocation>
        <location evidence="1 5">Cytoplasm</location>
    </subcellularLocation>
</comment>
<dbReference type="STRING" id="1048983.EL17_19445"/>
<dbReference type="RefSeq" id="WP_035078306.1">
    <property type="nucleotide sequence ID" value="NZ_JMIH01000028.1"/>
</dbReference>
<keyword evidence="4 5" id="KW-0963">Cytoplasm</keyword>